<accession>A0A915J7X2</accession>
<organism evidence="1 2">
    <name type="scientific">Romanomermis culicivorax</name>
    <name type="common">Nematode worm</name>
    <dbReference type="NCBI Taxonomy" id="13658"/>
    <lineage>
        <taxon>Eukaryota</taxon>
        <taxon>Metazoa</taxon>
        <taxon>Ecdysozoa</taxon>
        <taxon>Nematoda</taxon>
        <taxon>Enoplea</taxon>
        <taxon>Dorylaimia</taxon>
        <taxon>Mermithida</taxon>
        <taxon>Mermithoidea</taxon>
        <taxon>Mermithidae</taxon>
        <taxon>Romanomermis</taxon>
    </lineage>
</organism>
<proteinExistence type="predicted"/>
<protein>
    <submittedName>
        <fullName evidence="2">Uncharacterized protein</fullName>
    </submittedName>
</protein>
<dbReference type="AlphaFoldDB" id="A0A915J7X2"/>
<dbReference type="Proteomes" id="UP000887565">
    <property type="component" value="Unplaced"/>
</dbReference>
<sequence>MATSGIVEMDSSFRQPQDCQDNTNYNVRRLVRSTDIFDYFTSLFGGLHMAIEDPTFLAQFHIWEDITLVLTKFGYLDQEKELACKRHNNIDYILLCCVYDLEIVLAEMKDKLKVGMVGISPEALNSKALMTEVLFLWADTFKISWGQLNSLEFRQLMDTDQLNMEVLRYATLDAGGSLLCFLALLRYGFATDIQNCFQLYTHDTMEPELLADLAMRFWETFEDKYTNQQWKGGERGRGNNRQHQGIVLHDAGRGHRDLQVD</sequence>
<evidence type="ECO:0000313" key="1">
    <source>
        <dbReference type="Proteomes" id="UP000887565"/>
    </source>
</evidence>
<evidence type="ECO:0000313" key="2">
    <source>
        <dbReference type="WBParaSite" id="nRc.2.0.1.t21839-RA"/>
    </source>
</evidence>
<keyword evidence="1" id="KW-1185">Reference proteome</keyword>
<dbReference type="WBParaSite" id="nRc.2.0.1.t21839-RA">
    <property type="protein sequence ID" value="nRc.2.0.1.t21839-RA"/>
    <property type="gene ID" value="nRc.2.0.1.g21839"/>
</dbReference>
<name>A0A915J7X2_ROMCU</name>
<reference evidence="2" key="1">
    <citation type="submission" date="2022-11" db="UniProtKB">
        <authorList>
            <consortium name="WormBaseParasite"/>
        </authorList>
    </citation>
    <scope>IDENTIFICATION</scope>
</reference>